<proteinExistence type="predicted"/>
<name>A0A0F8Y1G1_9ZZZZ</name>
<accession>A0A0F8Y1G1</accession>
<dbReference type="AlphaFoldDB" id="A0A0F8Y1G1"/>
<organism evidence="1">
    <name type="scientific">marine sediment metagenome</name>
    <dbReference type="NCBI Taxonomy" id="412755"/>
    <lineage>
        <taxon>unclassified sequences</taxon>
        <taxon>metagenomes</taxon>
        <taxon>ecological metagenomes</taxon>
    </lineage>
</organism>
<gene>
    <name evidence="1" type="ORF">LCGC14_2954650</name>
</gene>
<dbReference type="EMBL" id="LAZR01059644">
    <property type="protein sequence ID" value="KKK67380.1"/>
    <property type="molecule type" value="Genomic_DNA"/>
</dbReference>
<reference evidence="1" key="1">
    <citation type="journal article" date="2015" name="Nature">
        <title>Complex archaea that bridge the gap between prokaryotes and eukaryotes.</title>
        <authorList>
            <person name="Spang A."/>
            <person name="Saw J.H."/>
            <person name="Jorgensen S.L."/>
            <person name="Zaremba-Niedzwiedzka K."/>
            <person name="Martijn J."/>
            <person name="Lind A.E."/>
            <person name="van Eijk R."/>
            <person name="Schleper C."/>
            <person name="Guy L."/>
            <person name="Ettema T.J."/>
        </authorList>
    </citation>
    <scope>NUCLEOTIDE SEQUENCE</scope>
</reference>
<evidence type="ECO:0008006" key="2">
    <source>
        <dbReference type="Google" id="ProtNLM"/>
    </source>
</evidence>
<protein>
    <recommendedName>
        <fullName evidence="2">Large polyvalent protein associated domain-containing protein</fullName>
    </recommendedName>
</protein>
<feature type="non-terminal residue" evidence="1">
    <location>
        <position position="374"/>
    </location>
</feature>
<sequence>VIGWQGHTTAWQSMFSQRHTEAEWELITRDPDFEMYDQIRLDTGHDPLRVPAFAGKKGTEQYRTAEEFGFPTVARLIPRITQKLPHIKYSERAFSAGTNKIVWGIWKQKLAFARRYSEKIASGEVKLKEGEAFDIIQEMTDEQSMLGDLIQRANLRRFSGLAPAMNAFFFAARSKIGRFLVPTHLIGVTFRQGKVEFNPRIMKEAWRDFVLLNTEVGVIMFLGSWLGLWDLEKDPRNAEFMSARIGKTRIDPWAGQRQFVVLYTRLVTKTGVSSVTGAEYDVNPQNALWSFVQNSLSPLASAMWEFYTGRNFIGGVIDFADKRYWVEKITPFAINDVWEAAEEDWRMGVAVIIPAIYGEGVQTYTGDWEENFLK</sequence>
<evidence type="ECO:0000313" key="1">
    <source>
        <dbReference type="EMBL" id="KKK67380.1"/>
    </source>
</evidence>
<feature type="non-terminal residue" evidence="1">
    <location>
        <position position="1"/>
    </location>
</feature>
<comment type="caution">
    <text evidence="1">The sequence shown here is derived from an EMBL/GenBank/DDBJ whole genome shotgun (WGS) entry which is preliminary data.</text>
</comment>